<keyword evidence="2" id="KW-0812">Transmembrane</keyword>
<name>A0A7S2SSG3_9STRA</name>
<dbReference type="AlphaFoldDB" id="A0A7S2SSG3"/>
<dbReference type="InterPro" id="IPR000727">
    <property type="entry name" value="T_SNARE_dom"/>
</dbReference>
<dbReference type="GO" id="GO:0006886">
    <property type="term" value="P:intracellular protein transport"/>
    <property type="evidence" value="ECO:0007669"/>
    <property type="project" value="TreeGrafter"/>
</dbReference>
<dbReference type="PANTHER" id="PTHR19957">
    <property type="entry name" value="SYNTAXIN"/>
    <property type="match status" value="1"/>
</dbReference>
<keyword evidence="2" id="KW-0472">Membrane</keyword>
<dbReference type="GO" id="GO:0031201">
    <property type="term" value="C:SNARE complex"/>
    <property type="evidence" value="ECO:0007669"/>
    <property type="project" value="TreeGrafter"/>
</dbReference>
<dbReference type="Gene3D" id="1.20.5.110">
    <property type="match status" value="1"/>
</dbReference>
<protein>
    <recommendedName>
        <fullName evidence="3">t-SNARE coiled-coil homology domain-containing protein</fullName>
    </recommendedName>
</protein>
<gene>
    <name evidence="4" type="ORF">RMAR1173_LOCUS19388</name>
</gene>
<feature type="domain" description="T-SNARE coiled-coil homology" evidence="3">
    <location>
        <begin position="86"/>
        <end position="148"/>
    </location>
</feature>
<dbReference type="SUPFAM" id="SSF58038">
    <property type="entry name" value="SNARE fusion complex"/>
    <property type="match status" value="1"/>
</dbReference>
<evidence type="ECO:0000313" key="4">
    <source>
        <dbReference type="EMBL" id="CAD9708396.1"/>
    </source>
</evidence>
<reference evidence="4" key="1">
    <citation type="submission" date="2021-01" db="EMBL/GenBank/DDBJ databases">
        <authorList>
            <person name="Corre E."/>
            <person name="Pelletier E."/>
            <person name="Niang G."/>
            <person name="Scheremetjew M."/>
            <person name="Finn R."/>
            <person name="Kale V."/>
            <person name="Holt S."/>
            <person name="Cochrane G."/>
            <person name="Meng A."/>
            <person name="Brown T."/>
            <person name="Cohen L."/>
        </authorList>
    </citation>
    <scope>NUCLEOTIDE SEQUENCE</scope>
    <source>
        <strain evidence="4">CCMP1243</strain>
    </source>
</reference>
<dbReference type="GO" id="GO:0012505">
    <property type="term" value="C:endomembrane system"/>
    <property type="evidence" value="ECO:0007669"/>
    <property type="project" value="TreeGrafter"/>
</dbReference>
<feature type="region of interest" description="Disordered" evidence="1">
    <location>
        <begin position="1"/>
        <end position="60"/>
    </location>
</feature>
<dbReference type="GO" id="GO:0000149">
    <property type="term" value="F:SNARE binding"/>
    <property type="evidence" value="ECO:0007669"/>
    <property type="project" value="TreeGrafter"/>
</dbReference>
<dbReference type="EMBL" id="HBHJ01029279">
    <property type="protein sequence ID" value="CAD9708396.1"/>
    <property type="molecule type" value="Transcribed_RNA"/>
</dbReference>
<proteinExistence type="predicted"/>
<evidence type="ECO:0000259" key="3">
    <source>
        <dbReference type="PROSITE" id="PS50192"/>
    </source>
</evidence>
<feature type="transmembrane region" description="Helical" evidence="2">
    <location>
        <begin position="160"/>
        <end position="184"/>
    </location>
</feature>
<dbReference type="SMART" id="SM00397">
    <property type="entry name" value="t_SNARE"/>
    <property type="match status" value="1"/>
</dbReference>
<accession>A0A7S2SSG3</accession>
<dbReference type="InterPro" id="IPR045242">
    <property type="entry name" value="Syntaxin"/>
</dbReference>
<organism evidence="4">
    <name type="scientific">Rhizochromulina marina</name>
    <dbReference type="NCBI Taxonomy" id="1034831"/>
    <lineage>
        <taxon>Eukaryota</taxon>
        <taxon>Sar</taxon>
        <taxon>Stramenopiles</taxon>
        <taxon>Ochrophyta</taxon>
        <taxon>Dictyochophyceae</taxon>
        <taxon>Rhizochromulinales</taxon>
        <taxon>Rhizochromulina</taxon>
    </lineage>
</organism>
<dbReference type="GO" id="GO:0048278">
    <property type="term" value="P:vesicle docking"/>
    <property type="evidence" value="ECO:0007669"/>
    <property type="project" value="TreeGrafter"/>
</dbReference>
<dbReference type="GO" id="GO:0006906">
    <property type="term" value="P:vesicle fusion"/>
    <property type="evidence" value="ECO:0007669"/>
    <property type="project" value="TreeGrafter"/>
</dbReference>
<dbReference type="GO" id="GO:0005484">
    <property type="term" value="F:SNAP receptor activity"/>
    <property type="evidence" value="ECO:0007669"/>
    <property type="project" value="TreeGrafter"/>
</dbReference>
<evidence type="ECO:0000256" key="2">
    <source>
        <dbReference type="SAM" id="Phobius"/>
    </source>
</evidence>
<keyword evidence="2" id="KW-1133">Transmembrane helix</keyword>
<dbReference type="Pfam" id="PF05739">
    <property type="entry name" value="SNARE"/>
    <property type="match status" value="1"/>
</dbReference>
<sequence>MSAWDDAANASESPRAVPGLPPLNPAGRRRSPFGAWGPRSTSKSVEMEEPLLGGGQGSAGSALSLEQVEAGGIPGMRLVTEEEILSEEAQAREVSLRRINHDVGKIKEVFSDLAEIVESQGESVNVIESDIEAAHSNTTQGMTQLEKATKHQKSGFRCCLIALVAIACVMVIVVVAMVVGAQVAL</sequence>
<dbReference type="PROSITE" id="PS50192">
    <property type="entry name" value="T_SNARE"/>
    <property type="match status" value="1"/>
</dbReference>
<evidence type="ECO:0000256" key="1">
    <source>
        <dbReference type="SAM" id="MobiDB-lite"/>
    </source>
</evidence>